<sequence>MMLIPLVMPRIRFSIMHDQIGGTPVVVGGGSKRNMHLVRFLLYCDVSVSRVEILRWSQANGGCNSLCE</sequence>
<protein>
    <submittedName>
        <fullName evidence="1">GM17252</fullName>
    </submittedName>
</protein>
<keyword evidence="2" id="KW-1185">Reference proteome</keyword>
<dbReference type="HOGENOM" id="CLU_2796702_0_0_1"/>
<gene>
    <name evidence="1" type="primary">Dsec\GM17252</name>
    <name evidence="1" type="ORF">Dsec_GM17252</name>
</gene>
<dbReference type="Proteomes" id="UP000001292">
    <property type="component" value="Unassembled WGS sequence"/>
</dbReference>
<dbReference type="AlphaFoldDB" id="B4I5D2"/>
<proteinExistence type="predicted"/>
<accession>B4I5D2</accession>
<evidence type="ECO:0000313" key="2">
    <source>
        <dbReference type="Proteomes" id="UP000001292"/>
    </source>
</evidence>
<organism evidence="2">
    <name type="scientific">Drosophila sechellia</name>
    <name type="common">Fruit fly</name>
    <dbReference type="NCBI Taxonomy" id="7238"/>
    <lineage>
        <taxon>Eukaryota</taxon>
        <taxon>Metazoa</taxon>
        <taxon>Ecdysozoa</taxon>
        <taxon>Arthropoda</taxon>
        <taxon>Hexapoda</taxon>
        <taxon>Insecta</taxon>
        <taxon>Pterygota</taxon>
        <taxon>Neoptera</taxon>
        <taxon>Endopterygota</taxon>
        <taxon>Diptera</taxon>
        <taxon>Brachycera</taxon>
        <taxon>Muscomorpha</taxon>
        <taxon>Ephydroidea</taxon>
        <taxon>Drosophilidae</taxon>
        <taxon>Drosophila</taxon>
        <taxon>Sophophora</taxon>
    </lineage>
</organism>
<reference evidence="1 2" key="1">
    <citation type="journal article" date="2007" name="Nature">
        <title>Evolution of genes and genomes on the Drosophila phylogeny.</title>
        <authorList>
            <consortium name="Drosophila 12 Genomes Consortium"/>
            <person name="Clark A.G."/>
            <person name="Eisen M.B."/>
            <person name="Smith D.R."/>
            <person name="Bergman C.M."/>
            <person name="Oliver B."/>
            <person name="Markow T.A."/>
            <person name="Kaufman T.C."/>
            <person name="Kellis M."/>
            <person name="Gelbart W."/>
            <person name="Iyer V.N."/>
            <person name="Pollard D.A."/>
            <person name="Sackton T.B."/>
            <person name="Larracuente A.M."/>
            <person name="Singh N.D."/>
            <person name="Abad J.P."/>
            <person name="Abt D.N."/>
            <person name="Adryan B."/>
            <person name="Aguade M."/>
            <person name="Akashi H."/>
            <person name="Anderson W.W."/>
            <person name="Aquadro C.F."/>
            <person name="Ardell D.H."/>
            <person name="Arguello R."/>
            <person name="Artieri C.G."/>
            <person name="Barbash D.A."/>
            <person name="Barker D."/>
            <person name="Barsanti P."/>
            <person name="Batterham P."/>
            <person name="Batzoglou S."/>
            <person name="Begun D."/>
            <person name="Bhutkar A."/>
            <person name="Blanco E."/>
            <person name="Bosak S.A."/>
            <person name="Bradley R.K."/>
            <person name="Brand A.D."/>
            <person name="Brent M.R."/>
            <person name="Brooks A.N."/>
            <person name="Brown R.H."/>
            <person name="Butlin R.K."/>
            <person name="Caggese C."/>
            <person name="Calvi B.R."/>
            <person name="Bernardo de Carvalho A."/>
            <person name="Caspi A."/>
            <person name="Castrezana S."/>
            <person name="Celniker S.E."/>
            <person name="Chang J.L."/>
            <person name="Chapple C."/>
            <person name="Chatterji S."/>
            <person name="Chinwalla A."/>
            <person name="Civetta A."/>
            <person name="Clifton S.W."/>
            <person name="Comeron J.M."/>
            <person name="Costello J.C."/>
            <person name="Coyne J.A."/>
            <person name="Daub J."/>
            <person name="David R.G."/>
            <person name="Delcher A.L."/>
            <person name="Delehaunty K."/>
            <person name="Do C.B."/>
            <person name="Ebling H."/>
            <person name="Edwards K."/>
            <person name="Eickbush T."/>
            <person name="Evans J.D."/>
            <person name="Filipski A."/>
            <person name="Findeiss S."/>
            <person name="Freyhult E."/>
            <person name="Fulton L."/>
            <person name="Fulton R."/>
            <person name="Garcia A.C."/>
            <person name="Gardiner A."/>
            <person name="Garfield D.A."/>
            <person name="Garvin B.E."/>
            <person name="Gibson G."/>
            <person name="Gilbert D."/>
            <person name="Gnerre S."/>
            <person name="Godfrey J."/>
            <person name="Good R."/>
            <person name="Gotea V."/>
            <person name="Gravely B."/>
            <person name="Greenberg A.J."/>
            <person name="Griffiths-Jones S."/>
            <person name="Gross S."/>
            <person name="Guigo R."/>
            <person name="Gustafson E.A."/>
            <person name="Haerty W."/>
            <person name="Hahn M.W."/>
            <person name="Halligan D.L."/>
            <person name="Halpern A.L."/>
            <person name="Halter G.M."/>
            <person name="Han M.V."/>
            <person name="Heger A."/>
            <person name="Hillier L."/>
            <person name="Hinrichs A.S."/>
            <person name="Holmes I."/>
            <person name="Hoskins R.A."/>
            <person name="Hubisz M.J."/>
            <person name="Hultmark D."/>
            <person name="Huntley M.A."/>
            <person name="Jaffe D.B."/>
            <person name="Jagadeeshan S."/>
            <person name="Jeck W.R."/>
            <person name="Johnson J."/>
            <person name="Jones C.D."/>
            <person name="Jordan W.C."/>
            <person name="Karpen G.H."/>
            <person name="Kataoka E."/>
            <person name="Keightley P.D."/>
            <person name="Kheradpour P."/>
            <person name="Kirkness E.F."/>
            <person name="Koerich L.B."/>
            <person name="Kristiansen K."/>
            <person name="Kudrna D."/>
            <person name="Kulathinal R.J."/>
            <person name="Kumar S."/>
            <person name="Kwok R."/>
            <person name="Lander E."/>
            <person name="Langley C.H."/>
            <person name="Lapoint R."/>
            <person name="Lazzaro B.P."/>
            <person name="Lee S.J."/>
            <person name="Levesque L."/>
            <person name="Li R."/>
            <person name="Lin C.F."/>
            <person name="Lin M.F."/>
            <person name="Lindblad-Toh K."/>
            <person name="Llopart A."/>
            <person name="Long M."/>
            <person name="Low L."/>
            <person name="Lozovsky E."/>
            <person name="Lu J."/>
            <person name="Luo M."/>
            <person name="Machado C.A."/>
            <person name="Makalowski W."/>
            <person name="Marzo M."/>
            <person name="Matsuda M."/>
            <person name="Matzkin L."/>
            <person name="McAllister B."/>
            <person name="McBride C.S."/>
            <person name="McKernan B."/>
            <person name="McKernan K."/>
            <person name="Mendez-Lago M."/>
            <person name="Minx P."/>
            <person name="Mollenhauer M.U."/>
            <person name="Montooth K."/>
            <person name="Mount S.M."/>
            <person name="Mu X."/>
            <person name="Myers E."/>
            <person name="Negre B."/>
            <person name="Newfeld S."/>
            <person name="Nielsen R."/>
            <person name="Noor M.A."/>
            <person name="O'Grady P."/>
            <person name="Pachter L."/>
            <person name="Papaceit M."/>
            <person name="Parisi M.J."/>
            <person name="Parisi M."/>
            <person name="Parts L."/>
            <person name="Pedersen J.S."/>
            <person name="Pesole G."/>
            <person name="Phillippy A.M."/>
            <person name="Ponting C.P."/>
            <person name="Pop M."/>
            <person name="Porcelli D."/>
            <person name="Powell J.R."/>
            <person name="Prohaska S."/>
            <person name="Pruitt K."/>
            <person name="Puig M."/>
            <person name="Quesneville H."/>
            <person name="Ram K.R."/>
            <person name="Rand D."/>
            <person name="Rasmussen M.D."/>
            <person name="Reed L.K."/>
            <person name="Reenan R."/>
            <person name="Reily A."/>
            <person name="Remington K.A."/>
            <person name="Rieger T.T."/>
            <person name="Ritchie M.G."/>
            <person name="Robin C."/>
            <person name="Rogers Y.H."/>
            <person name="Rohde C."/>
            <person name="Rozas J."/>
            <person name="Rubenfield M.J."/>
            <person name="Ruiz A."/>
            <person name="Russo S."/>
            <person name="Salzberg S.L."/>
            <person name="Sanchez-Gracia A."/>
            <person name="Saranga D.J."/>
            <person name="Sato H."/>
            <person name="Schaeffer S.W."/>
            <person name="Schatz M.C."/>
            <person name="Schlenke T."/>
            <person name="Schwartz R."/>
            <person name="Segarra C."/>
            <person name="Singh R.S."/>
            <person name="Sirot L."/>
            <person name="Sirota M."/>
            <person name="Sisneros N.B."/>
            <person name="Smith C.D."/>
            <person name="Smith T.F."/>
            <person name="Spieth J."/>
            <person name="Stage D.E."/>
            <person name="Stark A."/>
            <person name="Stephan W."/>
            <person name="Strausberg R.L."/>
            <person name="Strempel S."/>
            <person name="Sturgill D."/>
            <person name="Sutton G."/>
            <person name="Sutton G.G."/>
            <person name="Tao W."/>
            <person name="Teichmann S."/>
            <person name="Tobari Y.N."/>
            <person name="Tomimura Y."/>
            <person name="Tsolas J.M."/>
            <person name="Valente V.L."/>
            <person name="Venter E."/>
            <person name="Venter J.C."/>
            <person name="Vicario S."/>
            <person name="Vieira F.G."/>
            <person name="Vilella A.J."/>
            <person name="Villasante A."/>
            <person name="Walenz B."/>
            <person name="Wang J."/>
            <person name="Wasserman M."/>
            <person name="Watts T."/>
            <person name="Wilson D."/>
            <person name="Wilson R.K."/>
            <person name="Wing R.A."/>
            <person name="Wolfner M.F."/>
            <person name="Wong A."/>
            <person name="Wong G.K."/>
            <person name="Wu C.I."/>
            <person name="Wu G."/>
            <person name="Yamamoto D."/>
            <person name="Yang H.P."/>
            <person name="Yang S.P."/>
            <person name="Yorke J.A."/>
            <person name="Yoshida K."/>
            <person name="Zdobnov E."/>
            <person name="Zhang P."/>
            <person name="Zhang Y."/>
            <person name="Zimin A.V."/>
            <person name="Baldwin J."/>
            <person name="Abdouelleil A."/>
            <person name="Abdulkadir J."/>
            <person name="Abebe A."/>
            <person name="Abera B."/>
            <person name="Abreu J."/>
            <person name="Acer S.C."/>
            <person name="Aftuck L."/>
            <person name="Alexander A."/>
            <person name="An P."/>
            <person name="Anderson E."/>
            <person name="Anderson S."/>
            <person name="Arachi H."/>
            <person name="Azer M."/>
            <person name="Bachantsang P."/>
            <person name="Barry A."/>
            <person name="Bayul T."/>
            <person name="Berlin A."/>
            <person name="Bessette D."/>
            <person name="Bloom T."/>
            <person name="Blye J."/>
            <person name="Boguslavskiy L."/>
            <person name="Bonnet C."/>
            <person name="Boukhgalter B."/>
            <person name="Bourzgui I."/>
            <person name="Brown A."/>
            <person name="Cahill P."/>
            <person name="Channer S."/>
            <person name="Cheshatsang Y."/>
            <person name="Chuda L."/>
            <person name="Citroen M."/>
            <person name="Collymore A."/>
            <person name="Cooke P."/>
            <person name="Costello M."/>
            <person name="D'Aco K."/>
            <person name="Daza R."/>
            <person name="De Haan G."/>
            <person name="DeGray S."/>
            <person name="DeMaso C."/>
            <person name="Dhargay N."/>
            <person name="Dooley K."/>
            <person name="Dooley E."/>
            <person name="Doricent M."/>
            <person name="Dorje P."/>
            <person name="Dorjee K."/>
            <person name="Dupes A."/>
            <person name="Elong R."/>
            <person name="Falk J."/>
            <person name="Farina A."/>
            <person name="Faro S."/>
            <person name="Ferguson D."/>
            <person name="Fisher S."/>
            <person name="Foley C.D."/>
            <person name="Franke A."/>
            <person name="Friedrich D."/>
            <person name="Gadbois L."/>
            <person name="Gearin G."/>
            <person name="Gearin C.R."/>
            <person name="Giannoukos G."/>
            <person name="Goode T."/>
            <person name="Graham J."/>
            <person name="Grandbois E."/>
            <person name="Grewal S."/>
            <person name="Gyaltsen K."/>
            <person name="Hafez N."/>
            <person name="Hagos B."/>
            <person name="Hall J."/>
            <person name="Henson C."/>
            <person name="Hollinger A."/>
            <person name="Honan T."/>
            <person name="Huard M.D."/>
            <person name="Hughes L."/>
            <person name="Hurhula B."/>
            <person name="Husby M.E."/>
            <person name="Kamat A."/>
            <person name="Kanga B."/>
            <person name="Kashin S."/>
            <person name="Khazanovich D."/>
            <person name="Kisner P."/>
            <person name="Lance K."/>
            <person name="Lara M."/>
            <person name="Lee W."/>
            <person name="Lennon N."/>
            <person name="Letendre F."/>
            <person name="LeVine R."/>
            <person name="Lipovsky A."/>
            <person name="Liu X."/>
            <person name="Liu J."/>
            <person name="Liu S."/>
            <person name="Lokyitsang T."/>
            <person name="Lokyitsang Y."/>
            <person name="Lubonja R."/>
            <person name="Lui A."/>
            <person name="MacDonald P."/>
            <person name="Magnisalis V."/>
            <person name="Maru K."/>
            <person name="Matthews C."/>
            <person name="McCusker W."/>
            <person name="McDonough S."/>
            <person name="Mehta T."/>
            <person name="Meldrim J."/>
            <person name="Meneus L."/>
            <person name="Mihai O."/>
            <person name="Mihalev A."/>
            <person name="Mihova T."/>
            <person name="Mittelman R."/>
            <person name="Mlenga V."/>
            <person name="Montmayeur A."/>
            <person name="Mulrain L."/>
            <person name="Navidi A."/>
            <person name="Naylor J."/>
            <person name="Negash T."/>
            <person name="Nguyen T."/>
            <person name="Nguyen N."/>
            <person name="Nicol R."/>
            <person name="Norbu C."/>
            <person name="Norbu N."/>
            <person name="Novod N."/>
            <person name="O'Neill B."/>
            <person name="Osman S."/>
            <person name="Markiewicz E."/>
            <person name="Oyono O.L."/>
            <person name="Patti C."/>
            <person name="Phunkhang P."/>
            <person name="Pierre F."/>
            <person name="Priest M."/>
            <person name="Raghuraman S."/>
            <person name="Rege F."/>
            <person name="Reyes R."/>
            <person name="Rise C."/>
            <person name="Rogov P."/>
            <person name="Ross K."/>
            <person name="Ryan E."/>
            <person name="Settipalli S."/>
            <person name="Shea T."/>
            <person name="Sherpa N."/>
            <person name="Shi L."/>
            <person name="Shih D."/>
            <person name="Sparrow T."/>
            <person name="Spaulding J."/>
            <person name="Stalker J."/>
            <person name="Stange-Thomann N."/>
            <person name="Stavropoulos S."/>
            <person name="Stone C."/>
            <person name="Strader C."/>
            <person name="Tesfaye S."/>
            <person name="Thomson T."/>
            <person name="Thoulutsang Y."/>
            <person name="Thoulutsang D."/>
            <person name="Topham K."/>
            <person name="Topping I."/>
            <person name="Tsamla T."/>
            <person name="Vassiliev H."/>
            <person name="Vo A."/>
            <person name="Wangchuk T."/>
            <person name="Wangdi T."/>
            <person name="Weiand M."/>
            <person name="Wilkinson J."/>
            <person name="Wilson A."/>
            <person name="Yadav S."/>
            <person name="Young G."/>
            <person name="Yu Q."/>
            <person name="Zembek L."/>
            <person name="Zhong D."/>
            <person name="Zimmer A."/>
            <person name="Zwirko Z."/>
            <person name="Jaffe D.B."/>
            <person name="Alvarez P."/>
            <person name="Brockman W."/>
            <person name="Butler J."/>
            <person name="Chin C."/>
            <person name="Gnerre S."/>
            <person name="Grabherr M."/>
            <person name="Kleber M."/>
            <person name="Mauceli E."/>
            <person name="MacCallum I."/>
        </authorList>
    </citation>
    <scope>NUCLEOTIDE SEQUENCE [LARGE SCALE GENOMIC DNA]</scope>
    <source>
        <strain evidence="2">Rob3c / Tucson 14021-0248.25</strain>
    </source>
</reference>
<name>B4I5D2_DROSE</name>
<evidence type="ECO:0000313" key="1">
    <source>
        <dbReference type="EMBL" id="EDW55588.1"/>
    </source>
</evidence>
<dbReference type="EMBL" id="CH480822">
    <property type="protein sequence ID" value="EDW55588.1"/>
    <property type="molecule type" value="Genomic_DNA"/>
</dbReference>